<keyword evidence="2" id="KW-1185">Reference proteome</keyword>
<organism evidence="1 2">
    <name type="scientific">Paenibacillus zeisoli</name>
    <dbReference type="NCBI Taxonomy" id="2496267"/>
    <lineage>
        <taxon>Bacteria</taxon>
        <taxon>Bacillati</taxon>
        <taxon>Bacillota</taxon>
        <taxon>Bacilli</taxon>
        <taxon>Bacillales</taxon>
        <taxon>Paenibacillaceae</taxon>
        <taxon>Paenibacillus</taxon>
    </lineage>
</organism>
<dbReference type="OrthoDB" id="193997at2"/>
<keyword evidence="1" id="KW-0418">Kinase</keyword>
<dbReference type="EMBL" id="RZNX01000012">
    <property type="protein sequence ID" value="RUT28024.1"/>
    <property type="molecule type" value="Genomic_DNA"/>
</dbReference>
<name>A0A433X1N4_9BACL</name>
<sequence>MKFIIIFGPQAVGKMTVGHELERITGLKLFHNHMTIELVTPFFDYGTKAGARLVSLFRREIFEEMAKSDQAGMIFTYVWAFDQQADWDYVEEISQLFESRGGTVYLVELEADLEERLVRNKSPHRLMHKPTKRNFERSEEDLKGTAERYRLNSREGELRHKENYIRINNTRISPAEAAQMIKDKFEL</sequence>
<protein>
    <submittedName>
        <fullName evidence="1">Shikimate kinase</fullName>
    </submittedName>
</protein>
<dbReference type="InterPro" id="IPR027417">
    <property type="entry name" value="P-loop_NTPase"/>
</dbReference>
<dbReference type="AlphaFoldDB" id="A0A433X1N4"/>
<proteinExistence type="predicted"/>
<comment type="caution">
    <text evidence="1">The sequence shown here is derived from an EMBL/GenBank/DDBJ whole genome shotgun (WGS) entry which is preliminary data.</text>
</comment>
<reference evidence="1 2" key="1">
    <citation type="submission" date="2018-12" db="EMBL/GenBank/DDBJ databases">
        <authorList>
            <person name="Sun L."/>
            <person name="Chen Z."/>
        </authorList>
    </citation>
    <scope>NUCLEOTIDE SEQUENCE [LARGE SCALE GENOMIC DNA]</scope>
    <source>
        <strain evidence="1 2">3-5-3</strain>
    </source>
</reference>
<dbReference type="RefSeq" id="WP_127200763.1">
    <property type="nucleotide sequence ID" value="NZ_RZNX01000012.1"/>
</dbReference>
<evidence type="ECO:0000313" key="2">
    <source>
        <dbReference type="Proteomes" id="UP000272464"/>
    </source>
</evidence>
<accession>A0A433X1N4</accession>
<evidence type="ECO:0000313" key="1">
    <source>
        <dbReference type="EMBL" id="RUT28024.1"/>
    </source>
</evidence>
<dbReference type="SUPFAM" id="SSF52540">
    <property type="entry name" value="P-loop containing nucleoside triphosphate hydrolases"/>
    <property type="match status" value="1"/>
</dbReference>
<dbReference type="Proteomes" id="UP000272464">
    <property type="component" value="Unassembled WGS sequence"/>
</dbReference>
<keyword evidence="1" id="KW-0808">Transferase</keyword>
<dbReference type="Gene3D" id="3.40.50.300">
    <property type="entry name" value="P-loop containing nucleotide triphosphate hydrolases"/>
    <property type="match status" value="1"/>
</dbReference>
<dbReference type="GO" id="GO:0016301">
    <property type="term" value="F:kinase activity"/>
    <property type="evidence" value="ECO:0007669"/>
    <property type="project" value="UniProtKB-KW"/>
</dbReference>
<gene>
    <name evidence="1" type="ORF">EJP77_18585</name>
</gene>